<dbReference type="AlphaFoldDB" id="A0AAV7RUP8"/>
<gene>
    <name evidence="1" type="ORF">NDU88_008459</name>
</gene>
<reference evidence="1" key="1">
    <citation type="journal article" date="2022" name="bioRxiv">
        <title>Sequencing and chromosome-scale assembly of the giantPleurodeles waltlgenome.</title>
        <authorList>
            <person name="Brown T."/>
            <person name="Elewa A."/>
            <person name="Iarovenko S."/>
            <person name="Subramanian E."/>
            <person name="Araus A.J."/>
            <person name="Petzold A."/>
            <person name="Susuki M."/>
            <person name="Suzuki K.-i.T."/>
            <person name="Hayashi T."/>
            <person name="Toyoda A."/>
            <person name="Oliveira C."/>
            <person name="Osipova E."/>
            <person name="Leigh N.D."/>
            <person name="Simon A."/>
            <person name="Yun M.H."/>
        </authorList>
    </citation>
    <scope>NUCLEOTIDE SEQUENCE</scope>
    <source>
        <strain evidence="1">20211129_DDA</strain>
        <tissue evidence="1">Liver</tissue>
    </source>
</reference>
<sequence>MSGACILRKGRRDKQPLLSLFMNGLLGGSASPSPSGFCPACHLRPLWAVSYMLQPIWTAGPGDPATPKLCPAFRRAIVVSERKTN</sequence>
<dbReference type="Proteomes" id="UP001066276">
    <property type="component" value="Chromosome 5"/>
</dbReference>
<comment type="caution">
    <text evidence="1">The sequence shown here is derived from an EMBL/GenBank/DDBJ whole genome shotgun (WGS) entry which is preliminary data.</text>
</comment>
<keyword evidence="2" id="KW-1185">Reference proteome</keyword>
<evidence type="ECO:0000313" key="2">
    <source>
        <dbReference type="Proteomes" id="UP001066276"/>
    </source>
</evidence>
<name>A0AAV7RUP8_PLEWA</name>
<evidence type="ECO:0000313" key="1">
    <source>
        <dbReference type="EMBL" id="KAJ1155730.1"/>
    </source>
</evidence>
<proteinExistence type="predicted"/>
<protein>
    <submittedName>
        <fullName evidence="1">Uncharacterized protein</fullName>
    </submittedName>
</protein>
<organism evidence="1 2">
    <name type="scientific">Pleurodeles waltl</name>
    <name type="common">Iberian ribbed newt</name>
    <dbReference type="NCBI Taxonomy" id="8319"/>
    <lineage>
        <taxon>Eukaryota</taxon>
        <taxon>Metazoa</taxon>
        <taxon>Chordata</taxon>
        <taxon>Craniata</taxon>
        <taxon>Vertebrata</taxon>
        <taxon>Euteleostomi</taxon>
        <taxon>Amphibia</taxon>
        <taxon>Batrachia</taxon>
        <taxon>Caudata</taxon>
        <taxon>Salamandroidea</taxon>
        <taxon>Salamandridae</taxon>
        <taxon>Pleurodelinae</taxon>
        <taxon>Pleurodeles</taxon>
    </lineage>
</organism>
<dbReference type="EMBL" id="JANPWB010000009">
    <property type="protein sequence ID" value="KAJ1155730.1"/>
    <property type="molecule type" value="Genomic_DNA"/>
</dbReference>
<accession>A0AAV7RUP8</accession>